<accession>A0AA36Y682</accession>
<dbReference type="Proteomes" id="UP000018466">
    <property type="component" value="Unassembled WGS sequence"/>
</dbReference>
<keyword evidence="2" id="KW-1185">Reference proteome</keyword>
<dbReference type="RefSeq" id="WP_009532384.1">
    <property type="nucleotide sequence ID" value="NZ_JH590861.1"/>
</dbReference>
<evidence type="ECO:0000313" key="2">
    <source>
        <dbReference type="Proteomes" id="UP000018466"/>
    </source>
</evidence>
<reference evidence="1 2" key="1">
    <citation type="submission" date="2011-10" db="EMBL/GenBank/DDBJ databases">
        <title>The Genome Sequence of Lachnospiraceae bacterium ACC2.</title>
        <authorList>
            <consortium name="The Broad Institute Genome Sequencing Platform"/>
            <person name="Earl A."/>
            <person name="Ward D."/>
            <person name="Feldgarden M."/>
            <person name="Gevers D."/>
            <person name="Sizova M."/>
            <person name="Hazen A."/>
            <person name="Epstein S."/>
            <person name="Young S.K."/>
            <person name="Zeng Q."/>
            <person name="Gargeya S."/>
            <person name="Fitzgerald M."/>
            <person name="Haas B."/>
            <person name="Abouelleil A."/>
            <person name="Alvarado L."/>
            <person name="Arachchi H.M."/>
            <person name="Berlin A."/>
            <person name="Brown A."/>
            <person name="Chapman S.B."/>
            <person name="Chen Z."/>
            <person name="Dunbar C."/>
            <person name="Freedman E."/>
            <person name="Gearin G."/>
            <person name="Goldberg J."/>
            <person name="Griggs A."/>
            <person name="Gujja S."/>
            <person name="Heiman D."/>
            <person name="Howarth C."/>
            <person name="Larson L."/>
            <person name="Lui A."/>
            <person name="MacDonald P.J.P."/>
            <person name="Montmayeur A."/>
            <person name="Murphy C."/>
            <person name="Neiman D."/>
            <person name="Pearson M."/>
            <person name="Priest M."/>
            <person name="Roberts A."/>
            <person name="Saif S."/>
            <person name="Shea T."/>
            <person name="Shenoy N."/>
            <person name="Sisk P."/>
            <person name="Stolte C."/>
            <person name="Sykes S."/>
            <person name="Wortman J."/>
            <person name="Nusbaum C."/>
            <person name="Birren B."/>
        </authorList>
    </citation>
    <scope>NUCLEOTIDE SEQUENCE [LARGE SCALE GENOMIC DNA]</scope>
    <source>
        <strain evidence="1 2">ACC2</strain>
    </source>
</reference>
<gene>
    <name evidence="1" type="ORF">HMPREF9623_00551</name>
</gene>
<dbReference type="AlphaFoldDB" id="A0AA36Y682"/>
<dbReference type="Pfam" id="PF18988">
    <property type="entry name" value="DUF5721"/>
    <property type="match status" value="1"/>
</dbReference>
<name>A0AA36Y682_9FIRM</name>
<organism evidence="1 2">
    <name type="scientific">Stomatobaculum longum</name>
    <dbReference type="NCBI Taxonomy" id="796942"/>
    <lineage>
        <taxon>Bacteria</taxon>
        <taxon>Bacillati</taxon>
        <taxon>Bacillota</taxon>
        <taxon>Clostridia</taxon>
        <taxon>Lachnospirales</taxon>
        <taxon>Lachnospiraceae</taxon>
        <taxon>Stomatobaculum</taxon>
    </lineage>
</organism>
<dbReference type="InterPro" id="IPR043779">
    <property type="entry name" value="DUF5721"/>
</dbReference>
<protein>
    <submittedName>
        <fullName evidence="1">Uncharacterized protein</fullName>
    </submittedName>
</protein>
<proteinExistence type="predicted"/>
<sequence length="165" mass="19009">MKAYKAEELRAFTGALFRSERFDAFLLCEASFRTAFSLEIDGRRNKDWYSAEEEQELGPEDFVRWGEVRELAFQAIRGKKAPKAFRLVLRLNRQESTAFLAESGSRLRPEEVSGFYWNLQYEEKTLRLVSGVSVTVFPGDKALEQLWDQATVARLRAMGLVISEL</sequence>
<dbReference type="EMBL" id="AGEL01000004">
    <property type="protein sequence ID" value="EHO17697.1"/>
    <property type="molecule type" value="Genomic_DNA"/>
</dbReference>
<comment type="caution">
    <text evidence="1">The sequence shown here is derived from an EMBL/GenBank/DDBJ whole genome shotgun (WGS) entry which is preliminary data.</text>
</comment>
<evidence type="ECO:0000313" key="1">
    <source>
        <dbReference type="EMBL" id="EHO17697.1"/>
    </source>
</evidence>
<dbReference type="GeneID" id="86940326"/>